<dbReference type="InterPro" id="IPR024079">
    <property type="entry name" value="MetalloPept_cat_dom_sf"/>
</dbReference>
<dbReference type="GO" id="GO:0016485">
    <property type="term" value="P:protein processing"/>
    <property type="evidence" value="ECO:0007669"/>
    <property type="project" value="TreeGrafter"/>
</dbReference>
<organism evidence="3 4">
    <name type="scientific">Amblyomma americanum</name>
    <name type="common">Lone star tick</name>
    <dbReference type="NCBI Taxonomy" id="6943"/>
    <lineage>
        <taxon>Eukaryota</taxon>
        <taxon>Metazoa</taxon>
        <taxon>Ecdysozoa</taxon>
        <taxon>Arthropoda</taxon>
        <taxon>Chelicerata</taxon>
        <taxon>Arachnida</taxon>
        <taxon>Acari</taxon>
        <taxon>Parasitiformes</taxon>
        <taxon>Ixodida</taxon>
        <taxon>Ixodoidea</taxon>
        <taxon>Ixodidae</taxon>
        <taxon>Amblyomminae</taxon>
        <taxon>Amblyomma</taxon>
    </lineage>
</organism>
<dbReference type="Gene3D" id="3.40.390.10">
    <property type="entry name" value="Collagenase (Catalytic Domain)"/>
    <property type="match status" value="1"/>
</dbReference>
<dbReference type="SUPFAM" id="SSF55486">
    <property type="entry name" value="Metalloproteases ('zincins'), catalytic domain"/>
    <property type="match status" value="1"/>
</dbReference>
<protein>
    <recommendedName>
        <fullName evidence="2">Peptidase M13 N-terminal domain-containing protein</fullName>
    </recommendedName>
</protein>
<gene>
    <name evidence="3" type="ORF">V5799_011048</name>
</gene>
<dbReference type="GO" id="GO:0005886">
    <property type="term" value="C:plasma membrane"/>
    <property type="evidence" value="ECO:0007669"/>
    <property type="project" value="TreeGrafter"/>
</dbReference>
<name>A0AAQ4EJ01_AMBAM</name>
<evidence type="ECO:0000259" key="2">
    <source>
        <dbReference type="Pfam" id="PF05649"/>
    </source>
</evidence>
<dbReference type="EMBL" id="JARKHS020015418">
    <property type="protein sequence ID" value="KAK8774413.1"/>
    <property type="molecule type" value="Genomic_DNA"/>
</dbReference>
<dbReference type="InterPro" id="IPR000718">
    <property type="entry name" value="Peptidase_M13"/>
</dbReference>
<dbReference type="Proteomes" id="UP001321473">
    <property type="component" value="Unassembled WGS sequence"/>
</dbReference>
<dbReference type="InterPro" id="IPR042089">
    <property type="entry name" value="Peptidase_M13_dom_2"/>
</dbReference>
<comment type="similarity">
    <text evidence="1">Belongs to the peptidase M13 family.</text>
</comment>
<accession>A0AAQ4EJ01</accession>
<dbReference type="PANTHER" id="PTHR11733">
    <property type="entry name" value="ZINC METALLOPROTEASE FAMILY M13 NEPRILYSIN-RELATED"/>
    <property type="match status" value="1"/>
</dbReference>
<dbReference type="PANTHER" id="PTHR11733:SF241">
    <property type="entry name" value="GH26575P-RELATED"/>
    <property type="match status" value="1"/>
</dbReference>
<dbReference type="PROSITE" id="PS51885">
    <property type="entry name" value="NEPRILYSIN"/>
    <property type="match status" value="1"/>
</dbReference>
<dbReference type="AlphaFoldDB" id="A0AAQ4EJ01"/>
<proteinExistence type="inferred from homology"/>
<dbReference type="GO" id="GO:0004222">
    <property type="term" value="F:metalloendopeptidase activity"/>
    <property type="evidence" value="ECO:0007669"/>
    <property type="project" value="InterPro"/>
</dbReference>
<evidence type="ECO:0000313" key="3">
    <source>
        <dbReference type="EMBL" id="KAK8774413.1"/>
    </source>
</evidence>
<comment type="caution">
    <text evidence="3">The sequence shown here is derived from an EMBL/GenBank/DDBJ whole genome shotgun (WGS) entry which is preliminary data.</text>
</comment>
<evidence type="ECO:0000256" key="1">
    <source>
        <dbReference type="ARBA" id="ARBA00007357"/>
    </source>
</evidence>
<evidence type="ECO:0000313" key="4">
    <source>
        <dbReference type="Proteomes" id="UP001321473"/>
    </source>
</evidence>
<keyword evidence="4" id="KW-1185">Reference proteome</keyword>
<dbReference type="Gene3D" id="1.10.1380.10">
    <property type="entry name" value="Neutral endopeptidase , domain2"/>
    <property type="match status" value="1"/>
</dbReference>
<feature type="domain" description="Peptidase M13 N-terminal" evidence="2">
    <location>
        <begin position="40"/>
        <end position="397"/>
    </location>
</feature>
<dbReference type="InterPro" id="IPR008753">
    <property type="entry name" value="Peptidase_M13_N"/>
</dbReference>
<sequence length="632" mass="71340">MRQQVRLEAQRLTSMLGCDTADCREQAALLSRRIDANREPCADLYAYTCGGAGADRSISQLTPYLDKVKSMIQRGLVPRNHYSSAAYKAFTAFSACLSRQAGDSVQPFADFMKARKIPWPQNPLTEAEPLDVLIDLAVNWRVPLLFDIRVVYSNVDNPLVVNFDEMGSVAFLRMEQLSGCPDVREYDELLRNVAAYLHQDARLSGAACDQLRRDETAVRKNLTSPALLEEAGDVFVASLNDSVALASSTTSETWLSLLTRHFGSDVDLSPMTKLQAHSEQHFFSLLRILETLPRERLLNVIGWIFAYSYLWIVNPDLDRFHPAKKCDVFDNQTACFLAVQESFGLALVAPQFLAYFGNAERTRVFTVLNTTTHVVAQDVRSSSSLVDLTKLWAVEKLLHKTTRRVWPPEPLFHSELLDELYAGFPLATSFYKSWYESRKAVRKMMANSHYNRLMTARIRWHEAEVRYSYSCGILNVGLSALFPPSYYRHDTGVLAYSGLGFQLARGLVRALDERGRFIDGSAVVTDTWTQVKKCRLDLAKTSREKDNVARLYALDVALVALRESTQDRLHRLDGLEQLTGLQTFYVNYCSNFCDHPRGPELCNVAMNSSEFGDAFSCFDASSQSGSRRCLLF</sequence>
<dbReference type="Pfam" id="PF05649">
    <property type="entry name" value="Peptidase_M13_N"/>
    <property type="match status" value="1"/>
</dbReference>
<reference evidence="3 4" key="1">
    <citation type="journal article" date="2023" name="Arcadia Sci">
        <title>De novo assembly of a long-read Amblyomma americanum tick genome.</title>
        <authorList>
            <person name="Chou S."/>
            <person name="Poskanzer K.E."/>
            <person name="Rollins M."/>
            <person name="Thuy-Boun P.S."/>
        </authorList>
    </citation>
    <scope>NUCLEOTIDE SEQUENCE [LARGE SCALE GENOMIC DNA]</scope>
    <source>
        <strain evidence="3">F_SG_1</strain>
        <tissue evidence="3">Salivary glands</tissue>
    </source>
</reference>